<name>A0A6C0K428_9ZZZZ</name>
<dbReference type="AlphaFoldDB" id="A0A6C0K428"/>
<sequence>MMLVNFTNPTCSAAYNPPNLIDMSSLLTSISQVDTSVKFLKALGTTTVYTPTTSTSVTALMTTTAFTAATSTSTYVSGSLFRDMGKSAVTYGTNGLQIAKYVLVQPQLGATTEGVPPNYSTQKFYVQVWAAATAATAITVARVG</sequence>
<proteinExistence type="predicted"/>
<accession>A0A6C0K428</accession>
<evidence type="ECO:0000313" key="1">
    <source>
        <dbReference type="EMBL" id="QHU12253.1"/>
    </source>
</evidence>
<protein>
    <submittedName>
        <fullName evidence="1">Uncharacterized protein</fullName>
    </submittedName>
</protein>
<reference evidence="1" key="1">
    <citation type="journal article" date="2020" name="Nature">
        <title>Giant virus diversity and host interactions through global metagenomics.</title>
        <authorList>
            <person name="Schulz F."/>
            <person name="Roux S."/>
            <person name="Paez-Espino D."/>
            <person name="Jungbluth S."/>
            <person name="Walsh D.A."/>
            <person name="Denef V.J."/>
            <person name="McMahon K.D."/>
            <person name="Konstantinidis K.T."/>
            <person name="Eloe-Fadrosh E.A."/>
            <person name="Kyrpides N.C."/>
            <person name="Woyke T."/>
        </authorList>
    </citation>
    <scope>NUCLEOTIDE SEQUENCE</scope>
    <source>
        <strain evidence="1">GVMAG-S-1101171-110</strain>
    </source>
</reference>
<organism evidence="1">
    <name type="scientific">viral metagenome</name>
    <dbReference type="NCBI Taxonomy" id="1070528"/>
    <lineage>
        <taxon>unclassified sequences</taxon>
        <taxon>metagenomes</taxon>
        <taxon>organismal metagenomes</taxon>
    </lineage>
</organism>
<dbReference type="EMBL" id="MN740798">
    <property type="protein sequence ID" value="QHU12253.1"/>
    <property type="molecule type" value="Genomic_DNA"/>
</dbReference>